<evidence type="ECO:0000313" key="2">
    <source>
        <dbReference type="EMBL" id="SFK77524.1"/>
    </source>
</evidence>
<dbReference type="EMBL" id="FOSQ01000007">
    <property type="protein sequence ID" value="SFK77524.1"/>
    <property type="molecule type" value="Genomic_DNA"/>
</dbReference>
<name>A0A1I4C8N5_9PROT</name>
<protein>
    <submittedName>
        <fullName evidence="2">N-methylhydantoinase B</fullName>
    </submittedName>
</protein>
<dbReference type="GO" id="GO:0006749">
    <property type="term" value="P:glutathione metabolic process"/>
    <property type="evidence" value="ECO:0007669"/>
    <property type="project" value="TreeGrafter"/>
</dbReference>
<dbReference type="GO" id="GO:0005829">
    <property type="term" value="C:cytosol"/>
    <property type="evidence" value="ECO:0007669"/>
    <property type="project" value="TreeGrafter"/>
</dbReference>
<gene>
    <name evidence="2" type="ORF">SAMN02745775_10753</name>
</gene>
<evidence type="ECO:0000259" key="1">
    <source>
        <dbReference type="Pfam" id="PF02538"/>
    </source>
</evidence>
<dbReference type="Proteomes" id="UP000199473">
    <property type="component" value="Unassembled WGS sequence"/>
</dbReference>
<dbReference type="RefSeq" id="WP_092961252.1">
    <property type="nucleotide sequence ID" value="NZ_FOSQ01000007.1"/>
</dbReference>
<dbReference type="STRING" id="1123062.SAMN02745775_10753"/>
<proteinExistence type="predicted"/>
<reference evidence="2 3" key="1">
    <citation type="submission" date="2016-10" db="EMBL/GenBank/DDBJ databases">
        <authorList>
            <person name="de Groot N.N."/>
        </authorList>
    </citation>
    <scope>NUCLEOTIDE SEQUENCE [LARGE SCALE GENOMIC DNA]</scope>
    <source>
        <strain evidence="2 3">DSM 19981</strain>
    </source>
</reference>
<evidence type="ECO:0000313" key="3">
    <source>
        <dbReference type="Proteomes" id="UP000199473"/>
    </source>
</evidence>
<keyword evidence="3" id="KW-1185">Reference proteome</keyword>
<dbReference type="AlphaFoldDB" id="A0A1I4C8N5"/>
<accession>A0A1I4C8N5</accession>
<dbReference type="GO" id="GO:0017168">
    <property type="term" value="F:5-oxoprolinase (ATP-hydrolyzing) activity"/>
    <property type="evidence" value="ECO:0007669"/>
    <property type="project" value="TreeGrafter"/>
</dbReference>
<sequence length="519" mass="54958">MNTSLDGIALEIQWSNLIATVTEQARALQRIAFSPIVREAGDLATALFDRRGRMVAQAVTGTPGHINSLAAAGQHFVRAFPPDNLSPGDVLITNDPWLSAGHFFDITVMTPVFRGGACIGFFGSTIHHTDIGGYGVGAGARDVHEEGLWIPLAKLYEKGVANALLFDIIRRNVRTPDHVAGDLAAQVAAGRVGAERLNALCDRTGFDDIEALSDAIIGRSEEATRESIRKLTPGTFHGESIFDVPGGLKVTLKAAVTVDTDAGELVIDFTGSSPEAPIGINVVLNYTAAYANFAVRACLDPDLPNNYGSLFPVKVRAPEGSIVNCRYPAPVNARHVVGMYVPFPVLKALHQVMPDRVLAEGSGAVWTIQIQGKDDEGQPFTSSMFNYSGGTGARREKPGLSATCYPTGVAAVPVEVLEAAMPIVFTRKELRRGSGGAGRMPGGDGQVIGYRMRTRDPWLLNVVASRTDLGPEGLEGGGDGLPGRFLVNGKPVNEARKMAMAATDEVLMETPGGGGYGKA</sequence>
<organism evidence="2 3">
    <name type="scientific">Falsiroseomonas stagni DSM 19981</name>
    <dbReference type="NCBI Taxonomy" id="1123062"/>
    <lineage>
        <taxon>Bacteria</taxon>
        <taxon>Pseudomonadati</taxon>
        <taxon>Pseudomonadota</taxon>
        <taxon>Alphaproteobacteria</taxon>
        <taxon>Acetobacterales</taxon>
        <taxon>Roseomonadaceae</taxon>
        <taxon>Falsiroseomonas</taxon>
    </lineage>
</organism>
<dbReference type="OrthoDB" id="9761586at2"/>
<dbReference type="InterPro" id="IPR045079">
    <property type="entry name" value="Oxoprolinase-like"/>
</dbReference>
<dbReference type="InterPro" id="IPR003692">
    <property type="entry name" value="Hydantoinase_B"/>
</dbReference>
<dbReference type="PANTHER" id="PTHR11365:SF23">
    <property type="entry name" value="HYPOTHETICAL 5-OXOPROLINASE (EUROFUNG)-RELATED"/>
    <property type="match status" value="1"/>
</dbReference>
<dbReference type="PANTHER" id="PTHR11365">
    <property type="entry name" value="5-OXOPROLINASE RELATED"/>
    <property type="match status" value="1"/>
</dbReference>
<feature type="domain" description="Hydantoinase B/oxoprolinase" evidence="1">
    <location>
        <begin position="6"/>
        <end position="518"/>
    </location>
</feature>
<dbReference type="Pfam" id="PF02538">
    <property type="entry name" value="Hydantoinase_B"/>
    <property type="match status" value="1"/>
</dbReference>